<dbReference type="Proteomes" id="UP000692954">
    <property type="component" value="Unassembled WGS sequence"/>
</dbReference>
<comment type="caution">
    <text evidence="2">The sequence shown here is derived from an EMBL/GenBank/DDBJ whole genome shotgun (WGS) entry which is preliminary data.</text>
</comment>
<dbReference type="OrthoDB" id="1926336at2759"/>
<organism evidence="2 3">
    <name type="scientific">Paramecium sonneborni</name>
    <dbReference type="NCBI Taxonomy" id="65129"/>
    <lineage>
        <taxon>Eukaryota</taxon>
        <taxon>Sar</taxon>
        <taxon>Alveolata</taxon>
        <taxon>Ciliophora</taxon>
        <taxon>Intramacronucleata</taxon>
        <taxon>Oligohymenophorea</taxon>
        <taxon>Peniculida</taxon>
        <taxon>Parameciidae</taxon>
        <taxon>Paramecium</taxon>
    </lineage>
</organism>
<protein>
    <submittedName>
        <fullName evidence="2">Uncharacterized protein</fullName>
    </submittedName>
</protein>
<feature type="coiled-coil region" evidence="1">
    <location>
        <begin position="276"/>
        <end position="370"/>
    </location>
</feature>
<accession>A0A8S1K6E7</accession>
<evidence type="ECO:0000313" key="3">
    <source>
        <dbReference type="Proteomes" id="UP000692954"/>
    </source>
</evidence>
<keyword evidence="3" id="KW-1185">Reference proteome</keyword>
<sequence>MQSKGPSAQYLSKLIIEDPNRAPERVFKTNQKYAEYIAYLGSQKQPITAYSKLAQWKQYQFENVNLLIDPAKISPLLSALTDENKLLKQECFKQSNDIVELTTMVERLIDDNIVIKKHLDLKTNEMQHFLQTQKTQSNEEIQDLKFQIQSLQDENNLLITHLEDLRRNQNDDVINNLETELSNARDLYEQQQQNFKQCQDREYDISRELVKINSQYKDSLEKIVELSSQLSIYEDNNHELRNQIMLISNKINIVQKNAFDQVNEKEIELESMQIKFNAIIKDKESIKNQLNQYELKISELIKDNTKLSEEMKMYQLMNNELLNQEKDIKNQLEIEKMKKPTNNFDEQIPKEQLIKECRRLGEQLERAQLEYIKLDDFLTKQIDLQKKQSEQILENMKIRYQTSLDSRQEQINQLEKQIAIQIEQINIQKKELEIINLEYQEIKQKQEDQSQLKKLVDQQVMEIRVLKSQLQDKKMLINEMLEEKDKMSKLFKSEQIAKQQNVHILEEEIKQLQNQQIKYQSQKEDLEKLLEINDNLKQEIHHIQQQYKDIQVLCREEIEKRQNLQVEAGIQANQIGTLKEQIRYFQDQQQRKDKLDQVLQENQILRAQLKQ</sequence>
<dbReference type="AlphaFoldDB" id="A0A8S1K6E7"/>
<keyword evidence="1" id="KW-0175">Coiled coil</keyword>
<name>A0A8S1K6E7_9CILI</name>
<evidence type="ECO:0000256" key="1">
    <source>
        <dbReference type="SAM" id="Coils"/>
    </source>
</evidence>
<evidence type="ECO:0000313" key="2">
    <source>
        <dbReference type="EMBL" id="CAD8048568.1"/>
    </source>
</evidence>
<reference evidence="2" key="1">
    <citation type="submission" date="2021-01" db="EMBL/GenBank/DDBJ databases">
        <authorList>
            <consortium name="Genoscope - CEA"/>
            <person name="William W."/>
        </authorList>
    </citation>
    <scope>NUCLEOTIDE SEQUENCE</scope>
</reference>
<gene>
    <name evidence="2" type="ORF">PSON_ATCC_30995.1.T0030307</name>
</gene>
<feature type="coiled-coil region" evidence="1">
    <location>
        <begin position="397"/>
        <end position="553"/>
    </location>
</feature>
<feature type="coiled-coil region" evidence="1">
    <location>
        <begin position="134"/>
        <end position="250"/>
    </location>
</feature>
<dbReference type="EMBL" id="CAJJDN010000003">
    <property type="protein sequence ID" value="CAD8048568.1"/>
    <property type="molecule type" value="Genomic_DNA"/>
</dbReference>
<proteinExistence type="predicted"/>